<keyword evidence="1" id="KW-1133">Transmembrane helix</keyword>
<evidence type="ECO:0000256" key="1">
    <source>
        <dbReference type="SAM" id="Phobius"/>
    </source>
</evidence>
<dbReference type="AlphaFoldDB" id="A0A6M1T702"/>
<accession>A0A6M1T702</accession>
<feature type="transmembrane region" description="Helical" evidence="1">
    <location>
        <begin position="7"/>
        <end position="24"/>
    </location>
</feature>
<keyword evidence="4" id="KW-1185">Reference proteome</keyword>
<feature type="domain" description="DUF3592" evidence="2">
    <location>
        <begin position="36"/>
        <end position="105"/>
    </location>
</feature>
<evidence type="ECO:0000259" key="2">
    <source>
        <dbReference type="Pfam" id="PF12158"/>
    </source>
</evidence>
<name>A0A6M1T702_9BACT</name>
<dbReference type="EMBL" id="JAALLS010000009">
    <property type="protein sequence ID" value="NGP88423.1"/>
    <property type="molecule type" value="Genomic_DNA"/>
</dbReference>
<keyword evidence="1" id="KW-0472">Membrane</keyword>
<feature type="transmembrane region" description="Helical" evidence="1">
    <location>
        <begin position="112"/>
        <end position="134"/>
    </location>
</feature>
<keyword evidence="1" id="KW-0812">Transmembrane</keyword>
<sequence length="229" mass="25754">MNTFKTIFGIVGLVFCGFGINWGIETSNFLDKAISTQGTVTDMVVRRSSDSRTYSPAIQFADSRGNSYEFVSNTSSSSPSYSRGENVDILYLPSDPQEAEIDSFFSLWGGPIIFGGLGFIFFAIGGGLIIYPIIKKRKDEHLKKTGTPVQAEFQRVDLNTSLQVNGSHPYRVISQWQNPANSEIHVFKSNNIWFDPTEYIDRERITVFMSSEDPDDYYVDLSFLPEMAD</sequence>
<proteinExistence type="predicted"/>
<dbReference type="Proteomes" id="UP000479132">
    <property type="component" value="Unassembled WGS sequence"/>
</dbReference>
<protein>
    <submittedName>
        <fullName evidence="3">DUF3592 domain-containing protein</fullName>
    </submittedName>
</protein>
<gene>
    <name evidence="3" type="ORF">G3569_08650</name>
</gene>
<evidence type="ECO:0000313" key="3">
    <source>
        <dbReference type="EMBL" id="NGP88423.1"/>
    </source>
</evidence>
<reference evidence="3 4" key="1">
    <citation type="submission" date="2020-02" db="EMBL/GenBank/DDBJ databases">
        <title>Aliifodinibius halophilus 2W32, complete genome.</title>
        <authorList>
            <person name="Li Y."/>
            <person name="Wu S."/>
        </authorList>
    </citation>
    <scope>NUCLEOTIDE SEQUENCE [LARGE SCALE GENOMIC DNA]</scope>
    <source>
        <strain evidence="3 4">2W32</strain>
    </source>
</reference>
<comment type="caution">
    <text evidence="3">The sequence shown here is derived from an EMBL/GenBank/DDBJ whole genome shotgun (WGS) entry which is preliminary data.</text>
</comment>
<dbReference type="InterPro" id="IPR021994">
    <property type="entry name" value="DUF3592"/>
</dbReference>
<organism evidence="3 4">
    <name type="scientific">Fodinibius halophilus</name>
    <dbReference type="NCBI Taxonomy" id="1736908"/>
    <lineage>
        <taxon>Bacteria</taxon>
        <taxon>Pseudomonadati</taxon>
        <taxon>Balneolota</taxon>
        <taxon>Balneolia</taxon>
        <taxon>Balneolales</taxon>
        <taxon>Balneolaceae</taxon>
        <taxon>Fodinibius</taxon>
    </lineage>
</organism>
<dbReference type="Pfam" id="PF12158">
    <property type="entry name" value="DUF3592"/>
    <property type="match status" value="1"/>
</dbReference>
<evidence type="ECO:0000313" key="4">
    <source>
        <dbReference type="Proteomes" id="UP000479132"/>
    </source>
</evidence>
<dbReference type="RefSeq" id="WP_165268125.1">
    <property type="nucleotide sequence ID" value="NZ_JAALLS010000009.1"/>
</dbReference>